<dbReference type="Gene3D" id="1.10.10.60">
    <property type="entry name" value="Homeodomain-like"/>
    <property type="match status" value="1"/>
</dbReference>
<reference evidence="4 5" key="1">
    <citation type="journal article" date="2013" name="Genome Announc.">
        <title>Complete Genome Sequence of Mycobacterium massiliense Clinical Strain Asan 50594, Belonging to the Type II Genotype.</title>
        <authorList>
            <person name="Kim B.J."/>
            <person name="Kim B.R."/>
            <person name="Hong S.H."/>
            <person name="Seok S.H."/>
            <person name="Kook Y.H."/>
            <person name="Kim B.J."/>
        </authorList>
    </citation>
    <scope>NUCLEOTIDE SEQUENCE [LARGE SCALE GENOMIC DNA]</scope>
    <source>
        <strain evidence="4 5">50594</strain>
    </source>
</reference>
<evidence type="ECO:0000256" key="2">
    <source>
        <dbReference type="PROSITE-ProRule" id="PRU00335"/>
    </source>
</evidence>
<dbReference type="PROSITE" id="PS50977">
    <property type="entry name" value="HTH_TETR_2"/>
    <property type="match status" value="1"/>
</dbReference>
<evidence type="ECO:0000313" key="4">
    <source>
        <dbReference type="EMBL" id="AGM28877.1"/>
    </source>
</evidence>
<dbReference type="PANTHER" id="PTHR30055:SF235">
    <property type="entry name" value="TRANSCRIPTIONAL REGULATORY PROTEIN"/>
    <property type="match status" value="1"/>
</dbReference>
<gene>
    <name evidence="4" type="ORF">MASS_2275</name>
</gene>
<dbReference type="EMBL" id="CP004374">
    <property type="protein sequence ID" value="AGM28877.1"/>
    <property type="molecule type" value="Genomic_DNA"/>
</dbReference>
<dbReference type="Proteomes" id="UP000013961">
    <property type="component" value="Chromosome"/>
</dbReference>
<dbReference type="SUPFAM" id="SSF46689">
    <property type="entry name" value="Homeodomain-like"/>
    <property type="match status" value="1"/>
</dbReference>
<dbReference type="Pfam" id="PF00440">
    <property type="entry name" value="TetR_N"/>
    <property type="match status" value="1"/>
</dbReference>
<protein>
    <submittedName>
        <fullName evidence="4">TetR family transcriptional regulator</fullName>
    </submittedName>
</protein>
<organism evidence="4 5">
    <name type="scientific">Mycobacteroides abscessus subsp. bolletii 50594</name>
    <dbReference type="NCBI Taxonomy" id="1303024"/>
    <lineage>
        <taxon>Bacteria</taxon>
        <taxon>Bacillati</taxon>
        <taxon>Actinomycetota</taxon>
        <taxon>Actinomycetes</taxon>
        <taxon>Mycobacteriales</taxon>
        <taxon>Mycobacteriaceae</taxon>
        <taxon>Mycobacteroides</taxon>
        <taxon>Mycobacteroides abscessus</taxon>
    </lineage>
</organism>
<dbReference type="InterPro" id="IPR041678">
    <property type="entry name" value="TetR_C_16"/>
</dbReference>
<dbReference type="InterPro" id="IPR050109">
    <property type="entry name" value="HTH-type_TetR-like_transc_reg"/>
</dbReference>
<dbReference type="KEGG" id="mabb:MASS_2275"/>
<dbReference type="InterPro" id="IPR036271">
    <property type="entry name" value="Tet_transcr_reg_TetR-rel_C_sf"/>
</dbReference>
<dbReference type="InterPro" id="IPR001647">
    <property type="entry name" value="HTH_TetR"/>
</dbReference>
<evidence type="ECO:0000256" key="1">
    <source>
        <dbReference type="ARBA" id="ARBA00023125"/>
    </source>
</evidence>
<keyword evidence="1 2" id="KW-0238">DNA-binding</keyword>
<dbReference type="AlphaFoldDB" id="A0AB33AAV0"/>
<sequence length="204" mass="21986">MMPMSSKRPGRRPGTSSARDDILASARKLFSLNGIDKTSIRAIASDASVDPALVHHYFGTKLDLFREVVQLPVDPSVVLQPLRDVPVDELGVTIPRLIIALWDSELGANMLAVFRSALTGADDGLVRVFFREVLVNIIAERVDSPPGSGVLRAEFAITQMAGILVGRYIMAIEPLASLTAEQIALTVGPNIQRYLTGALPSITP</sequence>
<feature type="domain" description="HTH tetR-type" evidence="3">
    <location>
        <begin position="16"/>
        <end position="76"/>
    </location>
</feature>
<dbReference type="InterPro" id="IPR009057">
    <property type="entry name" value="Homeodomain-like_sf"/>
</dbReference>
<evidence type="ECO:0000313" key="5">
    <source>
        <dbReference type="Proteomes" id="UP000013961"/>
    </source>
</evidence>
<dbReference type="GO" id="GO:0003700">
    <property type="term" value="F:DNA-binding transcription factor activity"/>
    <property type="evidence" value="ECO:0007669"/>
    <property type="project" value="TreeGrafter"/>
</dbReference>
<dbReference type="Gene3D" id="1.10.357.10">
    <property type="entry name" value="Tetracycline Repressor, domain 2"/>
    <property type="match status" value="1"/>
</dbReference>
<dbReference type="GO" id="GO:0000976">
    <property type="term" value="F:transcription cis-regulatory region binding"/>
    <property type="evidence" value="ECO:0007669"/>
    <property type="project" value="TreeGrafter"/>
</dbReference>
<evidence type="ECO:0000259" key="3">
    <source>
        <dbReference type="PROSITE" id="PS50977"/>
    </source>
</evidence>
<feature type="DNA-binding region" description="H-T-H motif" evidence="2">
    <location>
        <begin position="39"/>
        <end position="58"/>
    </location>
</feature>
<dbReference type="SUPFAM" id="SSF48498">
    <property type="entry name" value="Tetracyclin repressor-like, C-terminal domain"/>
    <property type="match status" value="1"/>
</dbReference>
<name>A0AB33AAV0_9MYCO</name>
<dbReference type="Pfam" id="PF17920">
    <property type="entry name" value="TetR_C_16"/>
    <property type="match status" value="1"/>
</dbReference>
<dbReference type="PANTHER" id="PTHR30055">
    <property type="entry name" value="HTH-TYPE TRANSCRIPTIONAL REGULATOR RUTR"/>
    <property type="match status" value="1"/>
</dbReference>
<proteinExistence type="predicted"/>
<accession>A0AB33AAV0</accession>
<dbReference type="PRINTS" id="PR00455">
    <property type="entry name" value="HTHTETR"/>
</dbReference>